<name>A0A091BEN2_9GAMM</name>
<evidence type="ECO:0000256" key="9">
    <source>
        <dbReference type="ARBA" id="ARBA00023125"/>
    </source>
</evidence>
<dbReference type="InterPro" id="IPR012318">
    <property type="entry name" value="HTH_CRP"/>
</dbReference>
<evidence type="ECO:0000256" key="11">
    <source>
        <dbReference type="ARBA" id="ARBA00023163"/>
    </source>
</evidence>
<sequence length="249" mass="27509">MSTPARRPRPSPIADDGDELRFCSTCAFSDACLSQGYDKSSLAELHVLVEHVGPFHEGMHLFREGDEFNAIAAVRAGTVKTYVLDAEGREQVLGFHLPGEVIGLDAIHASRYPCNAVALDTVMLCRFSFPKMALLATRMPGLQAQLFRLLSQDIGKAALLSGDFSADERMAAFLVALSRRFERRGFSATRLHLTMSRTDMANYLRLAPETVSRVLRRFQSEGLVGVDRRELEILDPARLAGLAKAVLRD</sequence>
<dbReference type="InterPro" id="IPR050397">
    <property type="entry name" value="Env_Response_Regulators"/>
</dbReference>
<evidence type="ECO:0000256" key="1">
    <source>
        <dbReference type="ARBA" id="ARBA00004496"/>
    </source>
</evidence>
<dbReference type="InterPro" id="IPR000595">
    <property type="entry name" value="cNMP-bd_dom"/>
</dbReference>
<evidence type="ECO:0000259" key="13">
    <source>
        <dbReference type="PROSITE" id="PS50042"/>
    </source>
</evidence>
<dbReference type="InterPro" id="IPR018490">
    <property type="entry name" value="cNMP-bd_dom_sf"/>
</dbReference>
<dbReference type="GO" id="GO:0003824">
    <property type="term" value="F:catalytic activity"/>
    <property type="evidence" value="ECO:0007669"/>
    <property type="project" value="UniProtKB-KW"/>
</dbReference>
<evidence type="ECO:0000256" key="2">
    <source>
        <dbReference type="ARBA" id="ARBA00011738"/>
    </source>
</evidence>
<dbReference type="Pfam" id="PF00027">
    <property type="entry name" value="cNMP_binding"/>
    <property type="match status" value="1"/>
</dbReference>
<dbReference type="AlphaFoldDB" id="A0A091BEN2"/>
<dbReference type="SMART" id="SM00419">
    <property type="entry name" value="HTH_CRP"/>
    <property type="match status" value="1"/>
</dbReference>
<accession>A0A091BEN2</accession>
<dbReference type="SUPFAM" id="SSF46785">
    <property type="entry name" value="Winged helix' DNA-binding domain"/>
    <property type="match status" value="1"/>
</dbReference>
<evidence type="ECO:0000313" key="16">
    <source>
        <dbReference type="Proteomes" id="UP000029391"/>
    </source>
</evidence>
<evidence type="ECO:0000256" key="10">
    <source>
        <dbReference type="ARBA" id="ARBA00023159"/>
    </source>
</evidence>
<dbReference type="PANTHER" id="PTHR24567">
    <property type="entry name" value="CRP FAMILY TRANSCRIPTIONAL REGULATORY PROTEIN"/>
    <property type="match status" value="1"/>
</dbReference>
<gene>
    <name evidence="15" type="ORF">P873_04470</name>
</gene>
<keyword evidence="8" id="KW-0843">Virulence</keyword>
<feature type="domain" description="HTH crp-type" evidence="14">
    <location>
        <begin position="164"/>
        <end position="237"/>
    </location>
</feature>
<evidence type="ECO:0000256" key="4">
    <source>
        <dbReference type="ARBA" id="ARBA00022491"/>
    </source>
</evidence>
<evidence type="ECO:0000313" key="15">
    <source>
        <dbReference type="EMBL" id="KFN51158.1"/>
    </source>
</evidence>
<dbReference type="InterPro" id="IPR036390">
    <property type="entry name" value="WH_DNA-bd_sf"/>
</dbReference>
<dbReference type="Pfam" id="PF13545">
    <property type="entry name" value="HTH_Crp_2"/>
    <property type="match status" value="1"/>
</dbReference>
<evidence type="ECO:0000256" key="5">
    <source>
        <dbReference type="ARBA" id="ARBA00022533"/>
    </source>
</evidence>
<dbReference type="STRING" id="1121013.GCA_000426365_01480"/>
<dbReference type="Gene3D" id="2.60.120.10">
    <property type="entry name" value="Jelly Rolls"/>
    <property type="match status" value="1"/>
</dbReference>
<dbReference type="Proteomes" id="UP000029391">
    <property type="component" value="Unassembled WGS sequence"/>
</dbReference>
<dbReference type="InterPro" id="IPR014710">
    <property type="entry name" value="RmlC-like_jellyroll"/>
</dbReference>
<dbReference type="PROSITE" id="PS50042">
    <property type="entry name" value="CNMP_BINDING_3"/>
    <property type="match status" value="1"/>
</dbReference>
<evidence type="ECO:0000259" key="14">
    <source>
        <dbReference type="PROSITE" id="PS51063"/>
    </source>
</evidence>
<evidence type="ECO:0000256" key="12">
    <source>
        <dbReference type="ARBA" id="ARBA00031697"/>
    </source>
</evidence>
<keyword evidence="6" id="KW-0973">c-di-GMP</keyword>
<keyword evidence="5" id="KW-0021">Allosteric enzyme</keyword>
<dbReference type="GO" id="GO:0003677">
    <property type="term" value="F:DNA binding"/>
    <property type="evidence" value="ECO:0007669"/>
    <property type="project" value="UniProtKB-KW"/>
</dbReference>
<comment type="subunit">
    <text evidence="2">Homodimer.</text>
</comment>
<dbReference type="PROSITE" id="PS51063">
    <property type="entry name" value="HTH_CRP_2"/>
    <property type="match status" value="1"/>
</dbReference>
<dbReference type="InterPro" id="IPR036388">
    <property type="entry name" value="WH-like_DNA-bd_sf"/>
</dbReference>
<evidence type="ECO:0000256" key="7">
    <source>
        <dbReference type="ARBA" id="ARBA00023015"/>
    </source>
</evidence>
<dbReference type="SMART" id="SM00100">
    <property type="entry name" value="cNMP"/>
    <property type="match status" value="1"/>
</dbReference>
<protein>
    <recommendedName>
        <fullName evidence="3">CRP-like protein Clp</fullName>
    </recommendedName>
    <alternativeName>
        <fullName evidence="12">Catabolite activation-like protein</fullName>
    </alternativeName>
</protein>
<evidence type="ECO:0000256" key="8">
    <source>
        <dbReference type="ARBA" id="ARBA00023026"/>
    </source>
</evidence>
<dbReference type="eggNOG" id="COG0664">
    <property type="taxonomic scope" value="Bacteria"/>
</dbReference>
<feature type="domain" description="Cyclic nucleotide-binding" evidence="13">
    <location>
        <begin position="33"/>
        <end position="107"/>
    </location>
</feature>
<comment type="subcellular location">
    <subcellularLocation>
        <location evidence="1">Cytoplasm</location>
    </subcellularLocation>
</comment>
<dbReference type="SUPFAM" id="SSF51206">
    <property type="entry name" value="cAMP-binding domain-like"/>
    <property type="match status" value="1"/>
</dbReference>
<dbReference type="CDD" id="cd00092">
    <property type="entry name" value="HTH_CRP"/>
    <property type="match status" value="1"/>
</dbReference>
<dbReference type="GO" id="GO:0003700">
    <property type="term" value="F:DNA-binding transcription factor activity"/>
    <property type="evidence" value="ECO:0007669"/>
    <property type="project" value="TreeGrafter"/>
</dbReference>
<evidence type="ECO:0000256" key="6">
    <source>
        <dbReference type="ARBA" id="ARBA00022636"/>
    </source>
</evidence>
<comment type="caution">
    <text evidence="15">The sequence shown here is derived from an EMBL/GenBank/DDBJ whole genome shotgun (WGS) entry which is preliminary data.</text>
</comment>
<dbReference type="EMBL" id="AWXU01000009">
    <property type="protein sequence ID" value="KFN51158.1"/>
    <property type="molecule type" value="Genomic_DNA"/>
</dbReference>
<keyword evidence="11" id="KW-0804">Transcription</keyword>
<keyword evidence="9" id="KW-0238">DNA-binding</keyword>
<dbReference type="Gene3D" id="1.10.10.10">
    <property type="entry name" value="Winged helix-like DNA-binding domain superfamily/Winged helix DNA-binding domain"/>
    <property type="match status" value="1"/>
</dbReference>
<proteinExistence type="predicted"/>
<keyword evidence="10" id="KW-0010">Activator</keyword>
<dbReference type="GO" id="GO:0005829">
    <property type="term" value="C:cytosol"/>
    <property type="evidence" value="ECO:0007669"/>
    <property type="project" value="TreeGrafter"/>
</dbReference>
<reference evidence="15 16" key="1">
    <citation type="submission" date="2013-09" db="EMBL/GenBank/DDBJ databases">
        <title>Genome sequencing of Arenimonas composti.</title>
        <authorList>
            <person name="Chen F."/>
            <person name="Wang G."/>
        </authorList>
    </citation>
    <scope>NUCLEOTIDE SEQUENCE [LARGE SCALE GENOMIC DNA]</scope>
    <source>
        <strain evidence="15 16">TR7-09</strain>
    </source>
</reference>
<dbReference type="PANTHER" id="PTHR24567:SF75">
    <property type="entry name" value="FUMARATE AND NITRATE REDUCTION REGULATORY PROTEIN"/>
    <property type="match status" value="1"/>
</dbReference>
<organism evidence="15 16">
    <name type="scientific">Arenimonas composti TR7-09 = DSM 18010</name>
    <dbReference type="NCBI Taxonomy" id="1121013"/>
    <lineage>
        <taxon>Bacteria</taxon>
        <taxon>Pseudomonadati</taxon>
        <taxon>Pseudomonadota</taxon>
        <taxon>Gammaproteobacteria</taxon>
        <taxon>Lysobacterales</taxon>
        <taxon>Lysobacteraceae</taxon>
        <taxon>Arenimonas</taxon>
    </lineage>
</organism>
<dbReference type="FunFam" id="1.10.10.10:FF:000028">
    <property type="entry name" value="Fumarate/nitrate reduction transcriptional regulator Fnr"/>
    <property type="match status" value="1"/>
</dbReference>
<dbReference type="PRINTS" id="PR00034">
    <property type="entry name" value="HTHCRP"/>
</dbReference>
<keyword evidence="4" id="KW-0678">Repressor</keyword>
<evidence type="ECO:0000256" key="3">
    <source>
        <dbReference type="ARBA" id="ARBA00020769"/>
    </source>
</evidence>
<dbReference type="CDD" id="cd00038">
    <property type="entry name" value="CAP_ED"/>
    <property type="match status" value="1"/>
</dbReference>
<keyword evidence="16" id="KW-1185">Reference proteome</keyword>
<keyword evidence="7" id="KW-0805">Transcription regulation</keyword>